<sequence>MLPPPSLRFLSSLAPSLLLRTSASILSSLAAASPPYAQDAVLSSLNAVRKHTHSVAEAAASSRLRAAEAARLEAEGRLASLATAHSASEERHQRQLEEGVRAARTYWEGKVREKEELRGRRGAGHPLGASRLEVGGKRLYVAAAGRVANFRVWEKQRTYSQERAKLIADHLVGSGGALPGVLTLVEDGGELSVLDGQHRLGALIENIVVEVHTVPPRLSDEDRHRFKAELFKSINKAEPVQDIDIGAFEEEEELEGEAPAAGGAGAGAAGAAGAEEPEAAAAAAPKRGRKKRLPEEQVKASIGTAVEILKSRYPAMFKPTSRCRPPHVHNDSLRNSLEASHVMSKFGIESASELKDWLESQNEALGELVLNGDVKISKEAWRKKAVKNSFFLGLDTRWLNSKLF</sequence>
<name>A0ABQ6M5S4_9STRA</name>
<gene>
    <name evidence="3" type="ORF">TeGR_g3133</name>
</gene>
<keyword evidence="2" id="KW-0732">Signal</keyword>
<feature type="signal peptide" evidence="2">
    <location>
        <begin position="1"/>
        <end position="32"/>
    </location>
</feature>
<evidence type="ECO:0000313" key="4">
    <source>
        <dbReference type="Proteomes" id="UP001165060"/>
    </source>
</evidence>
<evidence type="ECO:0000313" key="3">
    <source>
        <dbReference type="EMBL" id="GMI20051.1"/>
    </source>
</evidence>
<feature type="compositionally biased region" description="Low complexity" evidence="1">
    <location>
        <begin position="271"/>
        <end position="285"/>
    </location>
</feature>
<organism evidence="3 4">
    <name type="scientific">Tetraparma gracilis</name>
    <dbReference type="NCBI Taxonomy" id="2962635"/>
    <lineage>
        <taxon>Eukaryota</taxon>
        <taxon>Sar</taxon>
        <taxon>Stramenopiles</taxon>
        <taxon>Ochrophyta</taxon>
        <taxon>Bolidophyceae</taxon>
        <taxon>Parmales</taxon>
        <taxon>Triparmaceae</taxon>
        <taxon>Tetraparma</taxon>
    </lineage>
</organism>
<accession>A0ABQ6M5S4</accession>
<comment type="caution">
    <text evidence="3">The sequence shown here is derived from an EMBL/GenBank/DDBJ whole genome shotgun (WGS) entry which is preliminary data.</text>
</comment>
<reference evidence="3 4" key="1">
    <citation type="journal article" date="2023" name="Commun. Biol.">
        <title>Genome analysis of Parmales, the sister group of diatoms, reveals the evolutionary specialization of diatoms from phago-mixotrophs to photoautotrophs.</title>
        <authorList>
            <person name="Ban H."/>
            <person name="Sato S."/>
            <person name="Yoshikawa S."/>
            <person name="Yamada K."/>
            <person name="Nakamura Y."/>
            <person name="Ichinomiya M."/>
            <person name="Sato N."/>
            <person name="Blanc-Mathieu R."/>
            <person name="Endo H."/>
            <person name="Kuwata A."/>
            <person name="Ogata H."/>
        </authorList>
    </citation>
    <scope>NUCLEOTIDE SEQUENCE [LARGE SCALE GENOMIC DNA]</scope>
</reference>
<keyword evidence="4" id="KW-1185">Reference proteome</keyword>
<protein>
    <recommendedName>
        <fullName evidence="5">ParB/Sulfiredoxin domain-containing protein</fullName>
    </recommendedName>
</protein>
<feature type="chain" id="PRO_5045514077" description="ParB/Sulfiredoxin domain-containing protein" evidence="2">
    <location>
        <begin position="33"/>
        <end position="404"/>
    </location>
</feature>
<proteinExistence type="predicted"/>
<evidence type="ECO:0008006" key="5">
    <source>
        <dbReference type="Google" id="ProtNLM"/>
    </source>
</evidence>
<feature type="region of interest" description="Disordered" evidence="1">
    <location>
        <begin position="251"/>
        <end position="296"/>
    </location>
</feature>
<dbReference type="EMBL" id="BRYB01001189">
    <property type="protein sequence ID" value="GMI20051.1"/>
    <property type="molecule type" value="Genomic_DNA"/>
</dbReference>
<evidence type="ECO:0000256" key="1">
    <source>
        <dbReference type="SAM" id="MobiDB-lite"/>
    </source>
</evidence>
<dbReference type="Proteomes" id="UP001165060">
    <property type="component" value="Unassembled WGS sequence"/>
</dbReference>
<evidence type="ECO:0000256" key="2">
    <source>
        <dbReference type="SAM" id="SignalP"/>
    </source>
</evidence>